<reference evidence="5" key="2">
    <citation type="journal article" date="2017" name="Nat. Plants">
        <title>The Aegilops tauschii genome reveals multiple impacts of transposons.</title>
        <authorList>
            <person name="Zhao G."/>
            <person name="Zou C."/>
            <person name="Li K."/>
            <person name="Wang K."/>
            <person name="Li T."/>
            <person name="Gao L."/>
            <person name="Zhang X."/>
            <person name="Wang H."/>
            <person name="Yang Z."/>
            <person name="Liu X."/>
            <person name="Jiang W."/>
            <person name="Mao L."/>
            <person name="Kong X."/>
            <person name="Jiao Y."/>
            <person name="Jia J."/>
        </authorList>
    </citation>
    <scope>NUCLEOTIDE SEQUENCE [LARGE SCALE GENOMIC DNA]</scope>
    <source>
        <strain evidence="5">cv. AL8/78</strain>
    </source>
</reference>
<reference evidence="4" key="3">
    <citation type="journal article" date="2017" name="Nature">
        <title>Genome sequence of the progenitor of the wheat D genome Aegilops tauschii.</title>
        <authorList>
            <person name="Luo M.C."/>
            <person name="Gu Y.Q."/>
            <person name="Puiu D."/>
            <person name="Wang H."/>
            <person name="Twardziok S.O."/>
            <person name="Deal K.R."/>
            <person name="Huo N."/>
            <person name="Zhu T."/>
            <person name="Wang L."/>
            <person name="Wang Y."/>
            <person name="McGuire P.E."/>
            <person name="Liu S."/>
            <person name="Long H."/>
            <person name="Ramasamy R.K."/>
            <person name="Rodriguez J.C."/>
            <person name="Van S.L."/>
            <person name="Yuan L."/>
            <person name="Wang Z."/>
            <person name="Xia Z."/>
            <person name="Xiao L."/>
            <person name="Anderson O.D."/>
            <person name="Ouyang S."/>
            <person name="Liang Y."/>
            <person name="Zimin A.V."/>
            <person name="Pertea G."/>
            <person name="Qi P."/>
            <person name="Bennetzen J.L."/>
            <person name="Dai X."/>
            <person name="Dawson M.W."/>
            <person name="Muller H.G."/>
            <person name="Kugler K."/>
            <person name="Rivarola-Duarte L."/>
            <person name="Spannagl M."/>
            <person name="Mayer K.F.X."/>
            <person name="Lu F.H."/>
            <person name="Bevan M.W."/>
            <person name="Leroy P."/>
            <person name="Li P."/>
            <person name="You F.M."/>
            <person name="Sun Q."/>
            <person name="Liu Z."/>
            <person name="Lyons E."/>
            <person name="Wicker T."/>
            <person name="Salzberg S.L."/>
            <person name="Devos K.M."/>
            <person name="Dvorak J."/>
        </authorList>
    </citation>
    <scope>NUCLEOTIDE SEQUENCE [LARGE SCALE GENOMIC DNA]</scope>
    <source>
        <strain evidence="4">cv. AL8/78</strain>
    </source>
</reference>
<evidence type="ECO:0000313" key="4">
    <source>
        <dbReference type="EnsemblPlants" id="AET5Gv21113800.1"/>
    </source>
</evidence>
<dbReference type="PANTHER" id="PTHR33142">
    <property type="entry name" value="CYCLIN-DEPENDENT PROTEIN KINASE INHIBITOR SMR13"/>
    <property type="match status" value="1"/>
</dbReference>
<dbReference type="GO" id="GO:0005634">
    <property type="term" value="C:nucleus"/>
    <property type="evidence" value="ECO:0007669"/>
    <property type="project" value="TreeGrafter"/>
</dbReference>
<accession>A0A453MAG0</accession>
<evidence type="ECO:0000256" key="2">
    <source>
        <dbReference type="ARBA" id="ARBA00023306"/>
    </source>
</evidence>
<reference evidence="4" key="5">
    <citation type="journal article" date="2021" name="G3 (Bethesda)">
        <title>Aegilops tauschii genome assembly Aet v5.0 features greater sequence contiguity and improved annotation.</title>
        <authorList>
            <person name="Wang L."/>
            <person name="Zhu T."/>
            <person name="Rodriguez J.C."/>
            <person name="Deal K.R."/>
            <person name="Dubcovsky J."/>
            <person name="McGuire P.E."/>
            <person name="Lux T."/>
            <person name="Spannagl M."/>
            <person name="Mayer K.F.X."/>
            <person name="Baldrich P."/>
            <person name="Meyers B.C."/>
            <person name="Huo N."/>
            <person name="Gu Y.Q."/>
            <person name="Zhou H."/>
            <person name="Devos K.M."/>
            <person name="Bennetzen J.L."/>
            <person name="Unver T."/>
            <person name="Budak H."/>
            <person name="Gulick P.J."/>
            <person name="Galiba G."/>
            <person name="Kalapos B."/>
            <person name="Nelson D.R."/>
            <person name="Li P."/>
            <person name="You F.M."/>
            <person name="Luo M.C."/>
            <person name="Dvorak J."/>
        </authorList>
    </citation>
    <scope>NUCLEOTIDE SEQUENCE [LARGE SCALE GENOMIC DNA]</scope>
    <source>
        <strain evidence="4">cv. AL8/78</strain>
    </source>
</reference>
<dbReference type="Proteomes" id="UP000015105">
    <property type="component" value="Chromosome 5D"/>
</dbReference>
<protein>
    <submittedName>
        <fullName evidence="4">Uncharacterized protein</fullName>
    </submittedName>
</protein>
<dbReference type="Gramene" id="AET5Gv21113800.1">
    <property type="protein sequence ID" value="AET5Gv21113800.1"/>
    <property type="gene ID" value="AET5Gv21113800"/>
</dbReference>
<dbReference type="STRING" id="200361.A0A453MAG0"/>
<keyword evidence="2" id="KW-0131">Cell cycle</keyword>
<keyword evidence="1" id="KW-0649">Protein kinase inhibitor</keyword>
<evidence type="ECO:0000256" key="1">
    <source>
        <dbReference type="ARBA" id="ARBA00023013"/>
    </source>
</evidence>
<dbReference type="EnsemblPlants" id="AET5Gv21113800.1">
    <property type="protein sequence ID" value="AET5Gv21113800.1"/>
    <property type="gene ID" value="AET5Gv21113800"/>
</dbReference>
<organism evidence="4 5">
    <name type="scientific">Aegilops tauschii subsp. strangulata</name>
    <name type="common">Goatgrass</name>
    <dbReference type="NCBI Taxonomy" id="200361"/>
    <lineage>
        <taxon>Eukaryota</taxon>
        <taxon>Viridiplantae</taxon>
        <taxon>Streptophyta</taxon>
        <taxon>Embryophyta</taxon>
        <taxon>Tracheophyta</taxon>
        <taxon>Spermatophyta</taxon>
        <taxon>Magnoliopsida</taxon>
        <taxon>Liliopsida</taxon>
        <taxon>Poales</taxon>
        <taxon>Poaceae</taxon>
        <taxon>BOP clade</taxon>
        <taxon>Pooideae</taxon>
        <taxon>Triticodae</taxon>
        <taxon>Triticeae</taxon>
        <taxon>Triticinae</taxon>
        <taxon>Aegilops</taxon>
    </lineage>
</organism>
<proteinExistence type="predicted"/>
<evidence type="ECO:0000256" key="3">
    <source>
        <dbReference type="SAM" id="MobiDB-lite"/>
    </source>
</evidence>
<feature type="region of interest" description="Disordered" evidence="3">
    <location>
        <begin position="134"/>
        <end position="183"/>
    </location>
</feature>
<sequence length="202" mass="22787">RTAALLARPRFLTRTLAYPSRRQRSPRPPGSHSSWRKSQSQYTIPEPRRHRNAAVLHYATRSYRYINPAPWLPWLLTSLHSLSLLVLGSLFTGQLLLKPNPLGRSLGEDSPRDMEVEVPMEYGMTVTTVAEEQGWETPRRDDCRIPALPACPPPPPRKKPAVELGKAAPRREPPKGGYFQPPDIESLFMLAPPRRHATSTCA</sequence>
<reference evidence="5" key="1">
    <citation type="journal article" date="2014" name="Science">
        <title>Ancient hybridizations among the ancestral genomes of bread wheat.</title>
        <authorList>
            <consortium name="International Wheat Genome Sequencing Consortium,"/>
            <person name="Marcussen T."/>
            <person name="Sandve S.R."/>
            <person name="Heier L."/>
            <person name="Spannagl M."/>
            <person name="Pfeifer M."/>
            <person name="Jakobsen K.S."/>
            <person name="Wulff B.B."/>
            <person name="Steuernagel B."/>
            <person name="Mayer K.F."/>
            <person name="Olsen O.A."/>
        </authorList>
    </citation>
    <scope>NUCLEOTIDE SEQUENCE [LARGE SCALE GENOMIC DNA]</scope>
    <source>
        <strain evidence="5">cv. AL8/78</strain>
    </source>
</reference>
<evidence type="ECO:0000313" key="5">
    <source>
        <dbReference type="Proteomes" id="UP000015105"/>
    </source>
</evidence>
<dbReference type="GO" id="GO:0032875">
    <property type="term" value="P:regulation of DNA endoreduplication"/>
    <property type="evidence" value="ECO:0007669"/>
    <property type="project" value="InterPro"/>
</dbReference>
<dbReference type="InterPro" id="IPR040389">
    <property type="entry name" value="SMR"/>
</dbReference>
<keyword evidence="5" id="KW-1185">Reference proteome</keyword>
<dbReference type="GO" id="GO:0004860">
    <property type="term" value="F:protein kinase inhibitor activity"/>
    <property type="evidence" value="ECO:0007669"/>
    <property type="project" value="UniProtKB-KW"/>
</dbReference>
<dbReference type="PANTHER" id="PTHR33142:SF84">
    <property type="entry name" value="EXPRESSED PROTEIN"/>
    <property type="match status" value="1"/>
</dbReference>
<reference evidence="4" key="4">
    <citation type="submission" date="2019-03" db="UniProtKB">
        <authorList>
            <consortium name="EnsemblPlants"/>
        </authorList>
    </citation>
    <scope>IDENTIFICATION</scope>
</reference>
<feature type="region of interest" description="Disordered" evidence="3">
    <location>
        <begin position="17"/>
        <end position="46"/>
    </location>
</feature>
<dbReference type="AlphaFoldDB" id="A0A453MAG0"/>
<name>A0A453MAG0_AEGTS</name>